<evidence type="ECO:0000256" key="2">
    <source>
        <dbReference type="ARBA" id="ARBA00023002"/>
    </source>
</evidence>
<dbReference type="Pfam" id="PF20256">
    <property type="entry name" value="MoCoBD_2"/>
    <property type="match status" value="1"/>
</dbReference>
<dbReference type="InterPro" id="IPR046867">
    <property type="entry name" value="AldOxase/xan_DH_MoCoBD2"/>
</dbReference>
<dbReference type="InterPro" id="IPR036856">
    <property type="entry name" value="Ald_Oxase/Xan_DH_a/b_sf"/>
</dbReference>
<evidence type="ECO:0000259" key="3">
    <source>
        <dbReference type="SMART" id="SM01008"/>
    </source>
</evidence>
<dbReference type="InterPro" id="IPR000674">
    <property type="entry name" value="Ald_Oxase/Xan_DH_a/b"/>
</dbReference>
<dbReference type="PANTHER" id="PTHR11908:SF132">
    <property type="entry name" value="ALDEHYDE OXIDASE 1-RELATED"/>
    <property type="match status" value="1"/>
</dbReference>
<dbReference type="PANTHER" id="PTHR11908">
    <property type="entry name" value="XANTHINE DEHYDROGENASE"/>
    <property type="match status" value="1"/>
</dbReference>
<dbReference type="Pfam" id="PF01315">
    <property type="entry name" value="Ald_Xan_dh_C"/>
    <property type="match status" value="1"/>
</dbReference>
<sequence length="783" mass="83839">MTTRIFGSGIRRREDPRLITGGATYTDDVQLPGMLYAAMLRSPHAHAKINSIDTAAAKAAPGVVAVYTGADTEGVLNPIPCAWMPPDIEMKAVDHPAIAKDVVRYQGDAVAVVVAENRYQAEDALELISMDYELLPAVISPYEAMQPGAPQIHEDVPNNQAFHWVAEGGDTDAAFAAADVMVKDTILQQRLIPNAMEPRSAVANWTGAMEELTLWSTTQNPHIVRFLTSLVTGIGEHKIRVIATEVGGGFGSKVPMYADEMITSFCSMQLGRPVKWTATRSEGFQATIHGRDHVEHVEMAATREGKITAIRTVIYAGMGAYLSTAGPGVPTILHGLIYSGPYDIGATKADVYGVFNNGTPVDAYRGAGRPEATFLIERLIDLLAVELGTDPVELRRKNLIPKFEDGHDVAPGLTYDSGDYEPLLDMVLGQVDYPSLRQEQAKKREQGSYMGIGVTCYTEICGLGPSQVAGAVGFGGGLWESAIVRFHPTGKVNVYSGTSPHGQGEETTFAQIISDELGVDIDDVTIVHGDTSNTPMGWGTYGSRTTAVGAAAMVLAARKVKEKARLLAAHLLEAAESDVEYADGNFFVKGSPDQSKGIAEIATMANVAWNMPEGMEPGLEASAFYDPPNFVYPFGTHVAVVEVDKDNGNIVIKRYVAGDDCGPQINPMIVEGQIHGGVVQGWGQALWEGAVYDNNGQLVTGSMLDYALPRAHMLPQIETLSTVTPSPHNPLGVKGVGETGTIASTVTVYNAVIDALRPLGVTHIDMPLTPEKVWQAIRQGQGS</sequence>
<dbReference type="GO" id="GO:0005506">
    <property type="term" value="F:iron ion binding"/>
    <property type="evidence" value="ECO:0007669"/>
    <property type="project" value="InterPro"/>
</dbReference>
<dbReference type="InterPro" id="IPR008274">
    <property type="entry name" value="AldOxase/xan_DH_MoCoBD1"/>
</dbReference>
<dbReference type="Gene3D" id="3.30.365.10">
    <property type="entry name" value="Aldehyde oxidase/xanthine dehydrogenase, molybdopterin binding domain"/>
    <property type="match status" value="4"/>
</dbReference>
<dbReference type="GO" id="GO:0016491">
    <property type="term" value="F:oxidoreductase activity"/>
    <property type="evidence" value="ECO:0007669"/>
    <property type="project" value="UniProtKB-KW"/>
</dbReference>
<keyword evidence="2 4" id="KW-0560">Oxidoreductase</keyword>
<protein>
    <submittedName>
        <fullName evidence="4">Carbon monoxide dehydrogenase large chain</fullName>
        <ecNumber evidence="4">1.2.99.2</ecNumber>
    </submittedName>
</protein>
<accession>A0A170QB96</accession>
<proteinExistence type="predicted"/>
<dbReference type="InterPro" id="IPR016208">
    <property type="entry name" value="Ald_Oxase/xanthine_DH-like"/>
</dbReference>
<dbReference type="AlphaFoldDB" id="A0A170QB96"/>
<dbReference type="EC" id="1.2.99.2" evidence="4"/>
<feature type="domain" description="Aldehyde oxidase/xanthine dehydrogenase a/b hammerhead" evidence="3">
    <location>
        <begin position="20"/>
        <end position="136"/>
    </location>
</feature>
<evidence type="ECO:0000256" key="1">
    <source>
        <dbReference type="ARBA" id="ARBA00022505"/>
    </source>
</evidence>
<dbReference type="Pfam" id="PF02738">
    <property type="entry name" value="MoCoBD_1"/>
    <property type="match status" value="1"/>
</dbReference>
<name>A0A170QB96_9ZZZZ</name>
<gene>
    <name evidence="4" type="ORF">MGWOODY_Clf1005</name>
</gene>
<dbReference type="EMBL" id="FAXA01000449">
    <property type="protein sequence ID" value="CUV03653.1"/>
    <property type="molecule type" value="Genomic_DNA"/>
</dbReference>
<dbReference type="SMART" id="SM01008">
    <property type="entry name" value="Ald_Xan_dh_C"/>
    <property type="match status" value="1"/>
</dbReference>
<dbReference type="InterPro" id="IPR037165">
    <property type="entry name" value="AldOxase/xan_DH_Mopterin-bd_sf"/>
</dbReference>
<evidence type="ECO:0000313" key="4">
    <source>
        <dbReference type="EMBL" id="CUV03653.1"/>
    </source>
</evidence>
<reference evidence="4" key="1">
    <citation type="submission" date="2015-10" db="EMBL/GenBank/DDBJ databases">
        <authorList>
            <person name="Gilbert D.G."/>
        </authorList>
    </citation>
    <scope>NUCLEOTIDE SEQUENCE</scope>
</reference>
<keyword evidence="1" id="KW-0500">Molybdenum</keyword>
<dbReference type="Gene3D" id="3.90.1170.50">
    <property type="entry name" value="Aldehyde oxidase/xanthine dehydrogenase, a/b hammerhead"/>
    <property type="match status" value="1"/>
</dbReference>
<organism evidence="4">
    <name type="scientific">hydrothermal vent metagenome</name>
    <dbReference type="NCBI Taxonomy" id="652676"/>
    <lineage>
        <taxon>unclassified sequences</taxon>
        <taxon>metagenomes</taxon>
        <taxon>ecological metagenomes</taxon>
    </lineage>
</organism>
<dbReference type="SUPFAM" id="SSF54665">
    <property type="entry name" value="CO dehydrogenase molybdoprotein N-domain-like"/>
    <property type="match status" value="1"/>
</dbReference>
<dbReference type="SUPFAM" id="SSF56003">
    <property type="entry name" value="Molybdenum cofactor-binding domain"/>
    <property type="match status" value="1"/>
</dbReference>